<proteinExistence type="predicted"/>
<dbReference type="InterPro" id="IPR015422">
    <property type="entry name" value="PyrdxlP-dep_Trfase_small"/>
</dbReference>
<dbReference type="OrthoDB" id="9804366at2"/>
<dbReference type="RefSeq" id="WP_088562627.1">
    <property type="nucleotide sequence ID" value="NZ_FYEH01000015.1"/>
</dbReference>
<dbReference type="InterPro" id="IPR015421">
    <property type="entry name" value="PyrdxlP-dep_Trfase_major"/>
</dbReference>
<reference evidence="3 4" key="1">
    <citation type="submission" date="2017-06" db="EMBL/GenBank/DDBJ databases">
        <authorList>
            <person name="Kim H.J."/>
            <person name="Triplett B.A."/>
        </authorList>
    </citation>
    <scope>NUCLEOTIDE SEQUENCE [LARGE SCALE GENOMIC DNA]</scope>
    <source>
        <strain evidence="3 4">B29T1</strain>
    </source>
</reference>
<dbReference type="PANTHER" id="PTHR43586:SF24">
    <property type="entry name" value="BLR4730 PROTEIN"/>
    <property type="match status" value="1"/>
</dbReference>
<protein>
    <submittedName>
        <fullName evidence="3">Selenocysteine lyase/Cysteine desulfurase</fullName>
    </submittedName>
</protein>
<keyword evidence="3" id="KW-0456">Lyase</keyword>
<dbReference type="Gene3D" id="3.40.640.10">
    <property type="entry name" value="Type I PLP-dependent aspartate aminotransferase-like (Major domain)"/>
    <property type="match status" value="1"/>
</dbReference>
<gene>
    <name evidence="3" type="ORF">SAMN07250955_11541</name>
</gene>
<dbReference type="Proteomes" id="UP000197065">
    <property type="component" value="Unassembled WGS sequence"/>
</dbReference>
<evidence type="ECO:0000256" key="1">
    <source>
        <dbReference type="ARBA" id="ARBA00022898"/>
    </source>
</evidence>
<dbReference type="SUPFAM" id="SSF53383">
    <property type="entry name" value="PLP-dependent transferases"/>
    <property type="match status" value="1"/>
</dbReference>
<dbReference type="InterPro" id="IPR000192">
    <property type="entry name" value="Aminotrans_V_dom"/>
</dbReference>
<dbReference type="Gene3D" id="3.90.1150.10">
    <property type="entry name" value="Aspartate Aminotransferase, domain 1"/>
    <property type="match status" value="1"/>
</dbReference>
<organism evidence="3 4">
    <name type="scientific">Arboricoccus pini</name>
    <dbReference type="NCBI Taxonomy" id="1963835"/>
    <lineage>
        <taxon>Bacteria</taxon>
        <taxon>Pseudomonadati</taxon>
        <taxon>Pseudomonadota</taxon>
        <taxon>Alphaproteobacteria</taxon>
        <taxon>Geminicoccales</taxon>
        <taxon>Geminicoccaceae</taxon>
        <taxon>Arboricoccus</taxon>
    </lineage>
</organism>
<name>A0A212RV27_9PROT</name>
<sequence length="397" mass="42999">MAGNEDWLNLKAFRAATPAAAVGVHLNAASAGLQPRAVQQAVAEQLDLELLKGPHAAMAHAAVRIEPVREAVAELLGRMPDEIAFGETSGRLWAMAFHALRLSPGAKIIVSRGEWGSNVLNILRRRQLEDIEVAVVERGRDGQLIVDHLRHLIDERTQAICMPVVESATGFRQPVEAVGALPRPDSCLFFVDGAQAVGRFPVDAMALNADILVAPARKWLRGPRGQALMALSPRALEILGDPPIIDQLAGTTFGWDGYALRDVSRRFEAYEFSWAARLGLGAAIRHVQSWGIAAIAAAIDARVAQICQGLQAIPGVQVWEAQADRPAFLTFALANHEASSVTARLAQSDITIATLDWRTTRLNFEPPRTCNRVAPHAYTTEADIARFLDAIHSLASL</sequence>
<keyword evidence="1" id="KW-0663">Pyridoxal phosphate</keyword>
<dbReference type="PANTHER" id="PTHR43586">
    <property type="entry name" value="CYSTEINE DESULFURASE"/>
    <property type="match status" value="1"/>
</dbReference>
<dbReference type="EMBL" id="FYEH01000015">
    <property type="protein sequence ID" value="SNB76584.1"/>
    <property type="molecule type" value="Genomic_DNA"/>
</dbReference>
<dbReference type="Pfam" id="PF00266">
    <property type="entry name" value="Aminotran_5"/>
    <property type="match status" value="1"/>
</dbReference>
<evidence type="ECO:0000259" key="2">
    <source>
        <dbReference type="Pfam" id="PF00266"/>
    </source>
</evidence>
<accession>A0A212RV27</accession>
<feature type="domain" description="Aminotransferase class V" evidence="2">
    <location>
        <begin position="27"/>
        <end position="386"/>
    </location>
</feature>
<dbReference type="InterPro" id="IPR015424">
    <property type="entry name" value="PyrdxlP-dep_Trfase"/>
</dbReference>
<keyword evidence="4" id="KW-1185">Reference proteome</keyword>
<dbReference type="AlphaFoldDB" id="A0A212RV27"/>
<dbReference type="GO" id="GO:0016829">
    <property type="term" value="F:lyase activity"/>
    <property type="evidence" value="ECO:0007669"/>
    <property type="project" value="UniProtKB-KW"/>
</dbReference>
<evidence type="ECO:0000313" key="3">
    <source>
        <dbReference type="EMBL" id="SNB76584.1"/>
    </source>
</evidence>
<evidence type="ECO:0000313" key="4">
    <source>
        <dbReference type="Proteomes" id="UP000197065"/>
    </source>
</evidence>